<dbReference type="SMART" id="SM00822">
    <property type="entry name" value="PKS_KR"/>
    <property type="match status" value="2"/>
</dbReference>
<evidence type="ECO:0000256" key="5">
    <source>
        <dbReference type="ARBA" id="ARBA00022679"/>
    </source>
</evidence>
<comment type="cofactor">
    <cofactor evidence="1">
        <name>pantetheine 4'-phosphate</name>
        <dbReference type="ChEBI" id="CHEBI:47942"/>
    </cofactor>
</comment>
<dbReference type="InterPro" id="IPR013968">
    <property type="entry name" value="PKS_KR"/>
</dbReference>
<gene>
    <name evidence="14" type="ORF">J2Z30_002831</name>
</gene>
<evidence type="ECO:0000313" key="14">
    <source>
        <dbReference type="EMBL" id="MBP2061815.1"/>
    </source>
</evidence>
<dbReference type="SMART" id="SM00829">
    <property type="entry name" value="PKS_ER"/>
    <property type="match status" value="1"/>
</dbReference>
<dbReference type="InterPro" id="IPR049551">
    <property type="entry name" value="PKS_DH_C"/>
</dbReference>
<evidence type="ECO:0000256" key="4">
    <source>
        <dbReference type="ARBA" id="ARBA00022553"/>
    </source>
</evidence>
<keyword evidence="5" id="KW-0808">Transferase</keyword>
<dbReference type="PROSITE" id="PS52004">
    <property type="entry name" value="KS3_2"/>
    <property type="match status" value="2"/>
</dbReference>
<dbReference type="PANTHER" id="PTHR43775">
    <property type="entry name" value="FATTY ACID SYNTHASE"/>
    <property type="match status" value="1"/>
</dbReference>
<evidence type="ECO:0000256" key="9">
    <source>
        <dbReference type="PROSITE-ProRule" id="PRU01363"/>
    </source>
</evidence>
<feature type="domain" description="PKS/mFAS DH" evidence="13">
    <location>
        <begin position="939"/>
        <end position="1235"/>
    </location>
</feature>
<dbReference type="SMART" id="SM00823">
    <property type="entry name" value="PKS_PP"/>
    <property type="match status" value="2"/>
</dbReference>
<dbReference type="Gene3D" id="3.30.70.3290">
    <property type="match status" value="2"/>
</dbReference>
<dbReference type="RefSeq" id="WP_209468671.1">
    <property type="nucleotide sequence ID" value="NZ_BAABDR010000002.1"/>
</dbReference>
<dbReference type="Pfam" id="PF00109">
    <property type="entry name" value="ketoacyl-synt"/>
    <property type="match status" value="2"/>
</dbReference>
<feature type="active site" description="Proton acceptor; for dehydratase activity" evidence="9">
    <location>
        <position position="971"/>
    </location>
</feature>
<feature type="active site" description="Proton donor; for dehydratase activity" evidence="9">
    <location>
        <position position="2957"/>
    </location>
</feature>
<dbReference type="Pfam" id="PF13602">
    <property type="entry name" value="ADH_zinc_N_2"/>
    <property type="match status" value="1"/>
</dbReference>
<feature type="domain" description="Carrier" evidence="11">
    <location>
        <begin position="1751"/>
        <end position="1826"/>
    </location>
</feature>
<dbReference type="CDD" id="cd08956">
    <property type="entry name" value="KR_3_FAS_SDR_x"/>
    <property type="match status" value="2"/>
</dbReference>
<dbReference type="InterPro" id="IPR020807">
    <property type="entry name" value="PKS_DH"/>
</dbReference>
<dbReference type="InterPro" id="IPR057326">
    <property type="entry name" value="KR_dom"/>
</dbReference>
<dbReference type="Pfam" id="PF08990">
    <property type="entry name" value="Docking"/>
    <property type="match status" value="1"/>
</dbReference>
<dbReference type="SUPFAM" id="SSF55048">
    <property type="entry name" value="Probable ACP-binding domain of malonyl-CoA ACP transacylase"/>
    <property type="match status" value="2"/>
</dbReference>
<dbReference type="InterPro" id="IPR006162">
    <property type="entry name" value="Ppantetheine_attach_site"/>
</dbReference>
<dbReference type="InterPro" id="IPR014043">
    <property type="entry name" value="Acyl_transferase_dom"/>
</dbReference>
<dbReference type="InterPro" id="IPR016036">
    <property type="entry name" value="Malonyl_transacylase_ACP-bd"/>
</dbReference>
<dbReference type="InterPro" id="IPR014031">
    <property type="entry name" value="Ketoacyl_synth_C"/>
</dbReference>
<evidence type="ECO:0000256" key="8">
    <source>
        <dbReference type="ARBA" id="ARBA00023315"/>
    </source>
</evidence>
<evidence type="ECO:0000259" key="13">
    <source>
        <dbReference type="PROSITE" id="PS52019"/>
    </source>
</evidence>
<dbReference type="InterPro" id="IPR050091">
    <property type="entry name" value="PKS_NRPS_Biosynth_Enz"/>
</dbReference>
<proteinExistence type="predicted"/>
<dbReference type="InterPro" id="IPR016039">
    <property type="entry name" value="Thiolase-like"/>
</dbReference>
<dbReference type="InterPro" id="IPR009081">
    <property type="entry name" value="PP-bd_ACP"/>
</dbReference>
<dbReference type="Proteomes" id="UP000756710">
    <property type="component" value="Unassembled WGS sequence"/>
</dbReference>
<evidence type="ECO:0000256" key="3">
    <source>
        <dbReference type="ARBA" id="ARBA00022450"/>
    </source>
</evidence>
<dbReference type="PROSITE" id="PS00606">
    <property type="entry name" value="KS3_1"/>
    <property type="match status" value="2"/>
</dbReference>
<keyword evidence="7" id="KW-0511">Multifunctional enzyme</keyword>
<dbReference type="Gene3D" id="3.40.47.10">
    <property type="match status" value="2"/>
</dbReference>
<dbReference type="InterPro" id="IPR020806">
    <property type="entry name" value="PKS_PP-bd"/>
</dbReference>
<evidence type="ECO:0000256" key="1">
    <source>
        <dbReference type="ARBA" id="ARBA00001957"/>
    </source>
</evidence>
<dbReference type="Pfam" id="PF22953">
    <property type="entry name" value="SpnB_Rossmann"/>
    <property type="match status" value="2"/>
</dbReference>
<keyword evidence="15" id="KW-1185">Reference proteome</keyword>
<dbReference type="Gene3D" id="3.40.50.720">
    <property type="entry name" value="NAD(P)-binding Rossmann-like Domain"/>
    <property type="match status" value="2"/>
</dbReference>
<name>A0ABS4MQ26_9ACTN</name>
<dbReference type="Gene3D" id="3.10.129.110">
    <property type="entry name" value="Polyketide synthase dehydratase"/>
    <property type="match status" value="2"/>
</dbReference>
<evidence type="ECO:0000259" key="12">
    <source>
        <dbReference type="PROSITE" id="PS52004"/>
    </source>
</evidence>
<keyword evidence="3" id="KW-0596">Phosphopantetheine</keyword>
<dbReference type="InterPro" id="IPR013154">
    <property type="entry name" value="ADH-like_N"/>
</dbReference>
<feature type="domain" description="Ketosynthase family 3 (KS3)" evidence="12">
    <location>
        <begin position="1844"/>
        <end position="2272"/>
    </location>
</feature>
<dbReference type="InterPro" id="IPR020843">
    <property type="entry name" value="ER"/>
</dbReference>
<reference evidence="14 15" key="1">
    <citation type="submission" date="2021-03" db="EMBL/GenBank/DDBJ databases">
        <title>Genomic Encyclopedia of Type Strains, Phase IV (KMG-IV): sequencing the most valuable type-strain genomes for metagenomic binning, comparative biology and taxonomic classification.</title>
        <authorList>
            <person name="Goeker M."/>
        </authorList>
    </citation>
    <scope>NUCLEOTIDE SEQUENCE [LARGE SCALE GENOMIC DNA]</scope>
    <source>
        <strain evidence="14 15">DSM 41954</strain>
    </source>
</reference>
<dbReference type="InterPro" id="IPR014030">
    <property type="entry name" value="Ketoacyl_synth_N"/>
</dbReference>
<dbReference type="Pfam" id="PF16197">
    <property type="entry name" value="KAsynt_C_assoc"/>
    <property type="match status" value="2"/>
</dbReference>
<dbReference type="Gene3D" id="3.40.50.11460">
    <property type="match status" value="1"/>
</dbReference>
<dbReference type="InterPro" id="IPR032821">
    <property type="entry name" value="PKS_assoc"/>
</dbReference>
<dbReference type="InterPro" id="IPR036299">
    <property type="entry name" value="Polyketide_synth_docking_sf"/>
</dbReference>
<feature type="region of interest" description="Disordered" evidence="10">
    <location>
        <begin position="1034"/>
        <end position="1078"/>
    </location>
</feature>
<keyword evidence="8" id="KW-0012">Acyltransferase</keyword>
<feature type="active site" description="Proton donor; for dehydratase activity" evidence="9">
    <location>
        <position position="1150"/>
    </location>
</feature>
<dbReference type="Pfam" id="PF08659">
    <property type="entry name" value="KR"/>
    <property type="match status" value="2"/>
</dbReference>
<keyword evidence="6" id="KW-0045">Antibiotic biosynthesis</keyword>
<dbReference type="Pfam" id="PF02801">
    <property type="entry name" value="Ketoacyl-synt_C"/>
    <property type="match status" value="2"/>
</dbReference>
<dbReference type="InterPro" id="IPR055123">
    <property type="entry name" value="SpnB-like_Rossmann"/>
</dbReference>
<evidence type="ECO:0000256" key="2">
    <source>
        <dbReference type="ARBA" id="ARBA00004792"/>
    </source>
</evidence>
<dbReference type="InterPro" id="IPR049552">
    <property type="entry name" value="PKS_DH_N"/>
</dbReference>
<dbReference type="EMBL" id="JAGGLR010000007">
    <property type="protein sequence ID" value="MBP2061815.1"/>
    <property type="molecule type" value="Genomic_DNA"/>
</dbReference>
<evidence type="ECO:0000256" key="6">
    <source>
        <dbReference type="ARBA" id="ARBA00023194"/>
    </source>
</evidence>
<feature type="region of interest" description="Disordered" evidence="10">
    <location>
        <begin position="4014"/>
        <end position="4035"/>
    </location>
</feature>
<dbReference type="InterPro" id="IPR036291">
    <property type="entry name" value="NAD(P)-bd_dom_sf"/>
</dbReference>
<dbReference type="InterPro" id="IPR016035">
    <property type="entry name" value="Acyl_Trfase/lysoPLipase"/>
</dbReference>
<dbReference type="SUPFAM" id="SSF50129">
    <property type="entry name" value="GroES-like"/>
    <property type="match status" value="1"/>
</dbReference>
<evidence type="ECO:0000313" key="15">
    <source>
        <dbReference type="Proteomes" id="UP000756710"/>
    </source>
</evidence>
<feature type="compositionally biased region" description="Basic and acidic residues" evidence="10">
    <location>
        <begin position="1034"/>
        <end position="1045"/>
    </location>
</feature>
<feature type="compositionally biased region" description="Acidic residues" evidence="10">
    <location>
        <begin position="4026"/>
        <end position="4035"/>
    </location>
</feature>
<dbReference type="PROSITE" id="PS00012">
    <property type="entry name" value="PHOSPHOPANTETHEINE"/>
    <property type="match status" value="2"/>
</dbReference>
<dbReference type="Pfam" id="PF14765">
    <property type="entry name" value="PS-DH"/>
    <property type="match status" value="2"/>
</dbReference>
<dbReference type="Gene3D" id="3.40.366.10">
    <property type="entry name" value="Malonyl-Coenzyme A Acyl Carrier Protein, domain 2"/>
    <property type="match status" value="2"/>
</dbReference>
<evidence type="ECO:0000256" key="7">
    <source>
        <dbReference type="ARBA" id="ARBA00023268"/>
    </source>
</evidence>
<feature type="active site" description="Proton acceptor; for dehydratase activity" evidence="9">
    <location>
        <position position="2787"/>
    </location>
</feature>
<dbReference type="Pfam" id="PF00550">
    <property type="entry name" value="PP-binding"/>
    <property type="match status" value="2"/>
</dbReference>
<dbReference type="InterPro" id="IPR018201">
    <property type="entry name" value="Ketoacyl_synth_AS"/>
</dbReference>
<comment type="pathway">
    <text evidence="2">Antibiotic biosynthesis.</text>
</comment>
<feature type="domain" description="Carrier" evidence="11">
    <location>
        <begin position="3887"/>
        <end position="3962"/>
    </location>
</feature>
<evidence type="ECO:0000259" key="11">
    <source>
        <dbReference type="PROSITE" id="PS50075"/>
    </source>
</evidence>
<dbReference type="CDD" id="cd00833">
    <property type="entry name" value="PKS"/>
    <property type="match status" value="2"/>
</dbReference>
<evidence type="ECO:0000256" key="10">
    <source>
        <dbReference type="SAM" id="MobiDB-lite"/>
    </source>
</evidence>
<dbReference type="Gene3D" id="1.10.1200.10">
    <property type="entry name" value="ACP-like"/>
    <property type="match status" value="2"/>
</dbReference>
<dbReference type="PROSITE" id="PS50075">
    <property type="entry name" value="CARRIER"/>
    <property type="match status" value="2"/>
</dbReference>
<dbReference type="SUPFAM" id="SSF53901">
    <property type="entry name" value="Thiolase-like"/>
    <property type="match status" value="2"/>
</dbReference>
<feature type="region of interest" description="N-terminal hotdog fold" evidence="9">
    <location>
        <begin position="939"/>
        <end position="1067"/>
    </location>
</feature>
<dbReference type="SUPFAM" id="SSF47336">
    <property type="entry name" value="ACP-like"/>
    <property type="match status" value="2"/>
</dbReference>
<protein>
    <submittedName>
        <fullName evidence="14">Polyketide synthase 12</fullName>
    </submittedName>
</protein>
<dbReference type="Pfam" id="PF00698">
    <property type="entry name" value="Acyl_transf_1"/>
    <property type="match status" value="2"/>
</dbReference>
<organism evidence="14 15">
    <name type="scientific">Streptomyces iranensis</name>
    <dbReference type="NCBI Taxonomy" id="576784"/>
    <lineage>
        <taxon>Bacteria</taxon>
        <taxon>Bacillati</taxon>
        <taxon>Actinomycetota</taxon>
        <taxon>Actinomycetes</taxon>
        <taxon>Kitasatosporales</taxon>
        <taxon>Streptomycetaceae</taxon>
        <taxon>Streptomyces</taxon>
        <taxon>Streptomyces violaceusniger group</taxon>
    </lineage>
</organism>
<dbReference type="SMART" id="SM00826">
    <property type="entry name" value="PKS_DH"/>
    <property type="match status" value="2"/>
</dbReference>
<feature type="domain" description="Ketosynthase family 3 (KS3)" evidence="12">
    <location>
        <begin position="35"/>
        <end position="459"/>
    </location>
</feature>
<dbReference type="InterPro" id="IPR001227">
    <property type="entry name" value="Ac_transferase_dom_sf"/>
</dbReference>
<dbReference type="Pfam" id="PF08240">
    <property type="entry name" value="ADH_N"/>
    <property type="match status" value="1"/>
</dbReference>
<feature type="domain" description="PKS/mFAS DH" evidence="13">
    <location>
        <begin position="2755"/>
        <end position="3058"/>
    </location>
</feature>
<dbReference type="InterPro" id="IPR049900">
    <property type="entry name" value="PKS_mFAS_DH"/>
</dbReference>
<dbReference type="Gene3D" id="3.90.180.10">
    <property type="entry name" value="Medium-chain alcohol dehydrogenases, catalytic domain"/>
    <property type="match status" value="1"/>
</dbReference>
<dbReference type="InterPro" id="IPR011032">
    <property type="entry name" value="GroES-like_sf"/>
</dbReference>
<dbReference type="SMART" id="SM01294">
    <property type="entry name" value="PKS_PP_betabranch"/>
    <property type="match status" value="2"/>
</dbReference>
<dbReference type="PANTHER" id="PTHR43775:SF51">
    <property type="entry name" value="INACTIVE PHENOLPHTHIOCEROL SYNTHESIS POLYKETIDE SYNTHASE TYPE I PKS1-RELATED"/>
    <property type="match status" value="1"/>
</dbReference>
<comment type="caution">
    <text evidence="14">The sequence shown here is derived from an EMBL/GenBank/DDBJ whole genome shotgun (WGS) entry which is preliminary data.</text>
</comment>
<dbReference type="InterPro" id="IPR042104">
    <property type="entry name" value="PKS_dehydratase_sf"/>
</dbReference>
<dbReference type="SMART" id="SM00827">
    <property type="entry name" value="PKS_AT"/>
    <property type="match status" value="2"/>
</dbReference>
<dbReference type="InterPro" id="IPR036736">
    <property type="entry name" value="ACP-like_sf"/>
</dbReference>
<dbReference type="InterPro" id="IPR020841">
    <property type="entry name" value="PKS_Beta-ketoAc_synthase_dom"/>
</dbReference>
<dbReference type="CDD" id="cd05195">
    <property type="entry name" value="enoyl_red"/>
    <property type="match status" value="1"/>
</dbReference>
<dbReference type="SUPFAM" id="SSF52151">
    <property type="entry name" value="FabD/lysophospholipase-like"/>
    <property type="match status" value="2"/>
</dbReference>
<dbReference type="PROSITE" id="PS52019">
    <property type="entry name" value="PKS_MFAS_DH"/>
    <property type="match status" value="2"/>
</dbReference>
<dbReference type="SMART" id="SM00825">
    <property type="entry name" value="PKS_KS"/>
    <property type="match status" value="2"/>
</dbReference>
<feature type="region of interest" description="N-terminal hotdog fold" evidence="9">
    <location>
        <begin position="2755"/>
        <end position="2882"/>
    </location>
</feature>
<accession>A0ABS4MQ26</accession>
<dbReference type="SUPFAM" id="SSF51735">
    <property type="entry name" value="NAD(P)-binding Rossmann-fold domains"/>
    <property type="match status" value="5"/>
</dbReference>
<dbReference type="SUPFAM" id="SSF101173">
    <property type="entry name" value="Docking domain B of the erythromycin polyketide synthase (DEBS)"/>
    <property type="match status" value="1"/>
</dbReference>
<sequence>MVNVNEEKLVEYLKRVSADLHDTRLRLREVEERHQEPIAVVSVACRFPGGVNTPEDLWRLVADGVDAIGDFPTDRGWDLDSLYHPDPDHPGTTYVRRGGFLYDADRFDPQFFGISPREALATSPQQRLLLETAWEACERAGIDPVSLKGSRTGVYAGTATTGGTTSGDLPQKGSEGYAGNAPSLLSGRVSYTLGLEGPAVTVETACSSSLVAIHLACQALRQEECALALAGGVTVMTTPEVFTGFSRQRGLSPDGRCKAFSVNADGTGWGEGVGLVLLERLSDARRNGHRVLAVIRGSAINQDGASNGFTAPNGPSQQRVIRQALASARLAPSEVDAVEAHGTGTKLGDPIEADALIATYGRDRPEDRPLWLGSLKSNIGHTQGAAGVAGVIKMVMALRHDVLPATLHAEELTPHVEWDGGGVRLLTEPVEWPNGERPRRAGVSSFGISGTNAHVIVEQAPEEDASAASSEVGGVVPWVVSGRSVEALRGQAGALAGWVGGASELSSVDVGWSLATTRSVFEHRAVVVGDDRAELLAAVGALAGGVSHPGVVWSGAAALTGDVGPVLVFPGQGSQWVGMGAELLGVSPVFAARVAECEGALAPYVDWSLADVLRGVEGAADLGRVDVVQPVLWAVMVSLAAVWAGHGVRPAAVVGHSQGEIAAAVVAGVLSLEDGARVVALRSKALRRLAGGGAMASLGMGQERAGQLLSGLGDQAAGVGVAAVNGPTSTVVSGPPEQVAAVVAACQEAGERARLIEVDYASHGPQVEEIRDELMRALEGVRPLDTSGSDTAFYSTVAGGRAVTTDLDAAYWVTNLRERVRFTDAVQALLSDGHRVFIEASTHPVLTLGLQETFEEAEIPAVTVPTLRRDHGGRAQLLHSLAQAFTAGVDVDWRAAFQGDPAPRTVELPTYAFQRRRYWATATGGAGDVGAAGLQRVEHPLLRAAVGLAEGGLVLTGRVSATGGDGWLGDHVVAGASLVPGAALVEWALRAADEAGCGGIEELALQVPLVLPDSGGLRVQIVVGEAAEDGRRDVRVYSRPDRDAEPGADPDWVSHAEGVLSPSPAPPASAAPTAPSTAEELAGVWPPEGAKPMDVEDFYEHAAAAGYAYGPSFQGVRAVWRDGADLLAEVALPEAAGDADGFGIHPALLDAALHPMLLAADTEAIDDGGMRLPFAWNGVSLWATEATTVRVRLSPHQDGAAGERALRVVVADGMGGPVLTVDSLTMRPADPRQLRSVGGPGVDGLFTLDWIPMPDVLDADASDAMDWVVLGEDALHLAEEPGLGGGGVVCHPGLEGLVAALDEATPPPAFAVTFLPTDGGPAEAGAAARAADGLAAVGHALELVQRWLAEPLLADTRLVVVTRGAVSIGNPEGGVGGGELNVAAAGLWGLLRSAQAEHPDRFVLLDLHQAIDPAAGEVADAVVRVVRADEPQAALRTEGPMVPRLMRAYDTGRDTDGVDEAESGGLTPGGLDPDGTVLITGGTGLLGGLVAEHLVRTWQVRHLVLVSRRGPDAPGAPELAERLSDLGARVRIDAVDVTDADAVAEAVAGIDPAHPLTGVIHAAGLLDDAVVTSQTREQVARVWAAKATAAAHLHTVTADLPLRMFVMFSSAAGVVGNAGQAGYAAANAFVDALVVHRRALGLPGLSLAWGLWARASEMTGHVGRADLTRLRGMRPLASERGLALLDAACRFAKPLMVAVDFDPADVAGEELPAVLRGLVSGRTRRRAAEGDPSASGLAAQLVGLDAAGRLGVVVDVVRGGVAVVLGFGSLGEVRVDAAFKELGFDSLTAVELRNRLSVVTGLRLPATLVFDYPTPRVLAEYLCARLTGETAGTRAPLAARADADEPVAIIGMTCRFPGGANSPETLWDLVASGKDVIGEFPTGRGWDLDGLFHPDPDHPGTSYANEGAFLHDADAFDAAFFGINPREALATDPQQRLLLEASWEVLERAGIDPVSLKGSPTGVYAGVMYHDYAAGLSGGGVDVKLEGYAMLAGSGSVVSGRVAYTLGFEGPAVTVDTACSSSLVAMHLAAQALRQGECTLALAGGVTVMATPDVFTGFSRQRGLAPDGRCKPFAAAADGTGWGEGVGVLLLERLSDARRNGHDVLAVIRGSAVNQDGASNGLTAPNGPSQQRVIRQALASAGLSASDVDAVEAHGTGTTLGDPIEAQALLATYGQERPAERPLLLGSIKSNIGHTQAAAGVAGVIKMVQAMRHGMLPASLHIDEPSPHVDWESGAVRLLTEAAEWPNGERPRRAGVSSFGASGTNAHVILEQVPVEDGPETELVPSDMGTVSWVLSARSAEALRGQAAALADRVGGASELSPVDVGWSLVTTRSVFEHRAVVVGDDRAELLAAVGALAGGVSHPGVVWSGAAALAGDVGPVLVFPGQGSQWVGMGAELLEASPVFAARVAECEGALVPYVDWSLADVLRGVEDAADLGRVDVVQPVLWAVMVSLAAVWAGHGVRPAAVVGHSQGEIAAAVVAGVLSLEDGARVVALRSKALRRLAGGGAMASLGMGHERAGQLLSQLGDQAAGVGVAAVNGPSSTVVSGPPEQVAAVVAACQEAGERARLIEVDYASHGPQVDEIREELDELLAGVRPLDTSGSGTAFYSTVTGGRADGSVLDTDYWVRNLRERVRFTDAVQALLSDGHRVFIEASTHPVLTLGLQETFEEAEIPAVTVPTLRRDHGGRAQLLHSLAQAFTAGVDVDWTALYPSAPTPRVVPLPTYAFQRERYWLDGHGGRAGDPADLGLVSAGHPLLGAAVELADGRGHVLTGRISARTHTWLGEHVVADAVLVPGAALAEWVLRAADEVGCGGVDELALRVPLVLPPSGGLRVQIVVGEAAEDGRREVRVYSRPAPGEGDSGTGWVCHAEGVLSPPSDRSDEAPGLGGAWPPAGAAPLGVEGFYDRVAASGYAYGPSFQGLRAVWRDGADVCAEVVLPEAAGEQAGFGIHPALLDAALHPALLIDQLDRFDRFDAHDDTQTTGAEPNDGRVWLPFAWNGVTLWAGGATTVRVRLSPHQKTAEGERALRLTVADAVGAPVLTVDSVAMRPASVDQLRAAVAPGSHATDGLFTVEWTPLPLAAGAGEAVAGDDGWAVLGAGGHPDPAALDAALDDDEPVPSVPSVVLADMTDLTGPDGAGAEEASAVALSATGRALELVRDWLAEPRLADARLVVVTRGAVAADGPESTARVDLAAAAVWGLVRSAQSENPGRFVLLDRDDEPNSQADPHTDAVRIAVARAVEMDEPQLALRAGRALVPRLVHAGTGGAGLVGPVAQPEAWRLDTAGTATLENVVPVPCPEVLEPLGAGQVRIAVRAAGVNFRDVVVGLGMVPGQTGLGGEGAGVVVDIGPAVTHLSVGDRVMGVLDQSFGPLAVTDTRLLAPIPDGWSFRQAAAVPVAYLTAWYGLTDLAGLRPGESVLIHAATGGVGTAAVRMARHLGAEVYATASPAKHGTLEEMGIDAAHRASSRDLAFEEALREATGGRGVDVVLNSLAGPFVDASLRLLREGGRLLEMGKTDIRDPELIAAGHPGVTYRAYDLITHAGPDRIGEMLGELGELFASGALEPPPVHAWPLSRAREALRYLSQAKHTGKLVLDVPAPVDPDGTVLITGGTGTLGALVAEHLVRAWNIRHLLLVSRGGPDAPGAKELAAQLADLGAEARIEAVDVTDGAAVHDLVAGIDPAHPLTGVVHAAGVLDDAVVTSQTPERLARVWGPKATAAAHLHAATAHLRLGMFVMFSSAAGVLGSPAQANYAAANAYCDALAVHRQAMGLPAVSVAWGLWADASGMTGHLDEADLARMSRSGIAAMSGAQALGLMDAACWHGAPQPAAVQLDLRTLAAQPAGTLPALLRTLLDSGTTTRRTAATGAPAAGLVAQLAGVPAEEQHRILLTLVRTQAAAVLGHVDAGAVSGDTPFKDLGFDSLTGVELRNRLAAATGLRLPATVVFRHPTPSAIAAELRERLCPAQADTSAPVFGELERLEAAMAGLGAHDEARGRLAKRLEALLWRLNDETAAEATGEHRRPADDDTLDSASDDELFEFIDRELPS</sequence>
<dbReference type="Pfam" id="PF21089">
    <property type="entry name" value="PKS_DH_N"/>
    <property type="match status" value="2"/>
</dbReference>
<feature type="region of interest" description="C-terminal hotdog fold" evidence="9">
    <location>
        <begin position="2897"/>
        <end position="3058"/>
    </location>
</feature>
<dbReference type="InterPro" id="IPR015083">
    <property type="entry name" value="NorB/c/GfsB-D-like_docking"/>
</dbReference>
<keyword evidence="4" id="KW-0597">Phosphoprotein</keyword>
<feature type="region of interest" description="C-terminal hotdog fold" evidence="9">
    <location>
        <begin position="1090"/>
        <end position="1235"/>
    </location>
</feature>